<dbReference type="PANTHER" id="PTHR10828">
    <property type="entry name" value="M-PHASE INDUCER PHOSPHATASE DUAL SPECIFICITY PHOSPHATASE CDC25"/>
    <property type="match status" value="1"/>
</dbReference>
<keyword evidence="15" id="KW-1185">Reference proteome</keyword>
<keyword evidence="5 10" id="KW-0378">Hydrolase</keyword>
<dbReference type="OMA" id="PMNDASH"/>
<dbReference type="GO" id="GO:0031569">
    <property type="term" value="P:mitotic G2 cell size control checkpoint signaling"/>
    <property type="evidence" value="ECO:0007669"/>
    <property type="project" value="EnsemblFungi"/>
</dbReference>
<dbReference type="InterPro" id="IPR000751">
    <property type="entry name" value="MPI_Phosphatase"/>
</dbReference>
<evidence type="ECO:0000313" key="15">
    <source>
        <dbReference type="Proteomes" id="UP000001744"/>
    </source>
</evidence>
<keyword evidence="4 10" id="KW-0498">Mitosis</keyword>
<feature type="region of interest" description="Disordered" evidence="11">
    <location>
        <begin position="1"/>
        <end position="27"/>
    </location>
</feature>
<evidence type="ECO:0000256" key="6">
    <source>
        <dbReference type="ARBA" id="ARBA00022912"/>
    </source>
</evidence>
<dbReference type="GO" id="GO:0005737">
    <property type="term" value="C:cytoplasm"/>
    <property type="evidence" value="ECO:0000318"/>
    <property type="project" value="GO_Central"/>
</dbReference>
<keyword evidence="3 10" id="KW-0132">Cell division</keyword>
<evidence type="ECO:0000256" key="2">
    <source>
        <dbReference type="ARBA" id="ARBA00013064"/>
    </source>
</evidence>
<feature type="region of interest" description="Disordered" evidence="11">
    <location>
        <begin position="201"/>
        <end position="226"/>
    </location>
</feature>
<evidence type="ECO:0000256" key="11">
    <source>
        <dbReference type="SAM" id="MobiDB-lite"/>
    </source>
</evidence>
<dbReference type="PANTHER" id="PTHR10828:SF17">
    <property type="entry name" value="PROTEIN-TYROSINE-PHOSPHATASE"/>
    <property type="match status" value="1"/>
</dbReference>
<dbReference type="GeneID" id="7050887"/>
<dbReference type="GO" id="GO:0000086">
    <property type="term" value="P:G2/M transition of mitotic cell cycle"/>
    <property type="evidence" value="ECO:0000318"/>
    <property type="project" value="GO_Central"/>
</dbReference>
<organism evidence="13 15">
    <name type="scientific">Schizosaccharomyces japonicus (strain yFS275 / FY16936)</name>
    <name type="common">Fission yeast</name>
    <dbReference type="NCBI Taxonomy" id="402676"/>
    <lineage>
        <taxon>Eukaryota</taxon>
        <taxon>Fungi</taxon>
        <taxon>Dikarya</taxon>
        <taxon>Ascomycota</taxon>
        <taxon>Taphrinomycotina</taxon>
        <taxon>Schizosaccharomycetes</taxon>
        <taxon>Schizosaccharomycetales</taxon>
        <taxon>Schizosaccharomycetaceae</taxon>
        <taxon>Schizosaccharomyces</taxon>
    </lineage>
</organism>
<dbReference type="OrthoDB" id="26523at2759"/>
<protein>
    <recommendedName>
        <fullName evidence="9 10">M-phase inducer phosphatase</fullName>
        <ecNumber evidence="2 10">3.1.3.48</ecNumber>
    </recommendedName>
</protein>
<keyword evidence="6 10" id="KW-0904">Protein phosphatase</keyword>
<dbReference type="Pfam" id="PF00581">
    <property type="entry name" value="Rhodanese"/>
    <property type="match status" value="1"/>
</dbReference>
<sequence>MDSPLSSVRVQPALQSPSRPHTVKEVPPSIAKTTDLNLFFPKTKKNKKSLLIDPFRKPACLPSPASSLAADLSMNMCIDKSPSLPTPRRSLFRSLSCSNDTPVPVEKHSIVDESPSDEAIVSTFLRRSRSNNFPDVEEYAEMLSPTQPMSRAASLFVPKGPKVYSKLPPTSSARTCTVEQLPYRRPIISRLPTGLSKATRPLLRSRSTSSSSIQKRRALSSHNPRQVALAIQRTCSESSTTTVESLITDDGTITPSVEADDPLDMDSDLSPCLIELPGKRGGMDSAWMDAQPEDSDMLEDLFQASPVRPHRLAHSTSLHDDCVPDSPLAPGALPYAREDANDYDDQGTPLMQRTRSMFNKSPSRLGVWNQQPLLQMTPKPYSDTPLGVSTRVEDYKLPCFSVKEDSLKRINQETLLSLLDGQYKDVFDQFVIIDCRFEYEYSGGHIGSAINLNTKQAIYDHFFTNPRKSRVVLIFHCEHSAHRAPRLALHLRNTDRQQNCHRYPYLYYPDVYILHGGYKSFFEKNKDRCQPANYVSMNDASHVMTCTKAMNNFKRNSTFLRTKSYTFGQHHTFSSVEDSPTASHSLSRRRRY</sequence>
<feature type="region of interest" description="Disordered" evidence="11">
    <location>
        <begin position="573"/>
        <end position="592"/>
    </location>
</feature>
<dbReference type="GO" id="GO:0051301">
    <property type="term" value="P:cell division"/>
    <property type="evidence" value="ECO:0007669"/>
    <property type="project" value="UniProtKB-UniRule"/>
</dbReference>
<dbReference type="CDD" id="cd01530">
    <property type="entry name" value="Cdc25"/>
    <property type="match status" value="1"/>
</dbReference>
<comment type="function">
    <text evidence="10">Tyrosine protein phosphatase which functions as a dosage-dependent inducer of mitotic progression.</text>
</comment>
<evidence type="ECO:0000256" key="4">
    <source>
        <dbReference type="ARBA" id="ARBA00022776"/>
    </source>
</evidence>
<dbReference type="GO" id="GO:0110044">
    <property type="term" value="P:regulation of cell cycle switching, mitotic to meiotic cell cycle"/>
    <property type="evidence" value="ECO:0007669"/>
    <property type="project" value="EnsemblFungi"/>
</dbReference>
<feature type="compositionally biased region" description="Low complexity" evidence="11">
    <location>
        <begin position="201"/>
        <end position="212"/>
    </location>
</feature>
<evidence type="ECO:0000259" key="12">
    <source>
        <dbReference type="PROSITE" id="PS50206"/>
    </source>
</evidence>
<dbReference type="GO" id="GO:0004725">
    <property type="term" value="F:protein tyrosine phosphatase activity"/>
    <property type="evidence" value="ECO:0000318"/>
    <property type="project" value="GO_Central"/>
</dbReference>
<dbReference type="PRINTS" id="PR00716">
    <property type="entry name" value="MPIPHPHTASE"/>
</dbReference>
<dbReference type="eggNOG" id="KOG3772">
    <property type="taxonomic scope" value="Eukaryota"/>
</dbReference>
<proteinExistence type="inferred from homology"/>
<dbReference type="GO" id="GO:0110032">
    <property type="term" value="P:positive regulation of G2/MI transition of meiotic cell cycle"/>
    <property type="evidence" value="ECO:0000318"/>
    <property type="project" value="GO_Central"/>
</dbReference>
<feature type="domain" description="Rhodanese" evidence="12">
    <location>
        <begin position="426"/>
        <end position="530"/>
    </location>
</feature>
<name>B6K6J8_SCHJY</name>
<accession>B6K6J8</accession>
<feature type="compositionally biased region" description="Polar residues" evidence="11">
    <location>
        <begin position="573"/>
        <end position="585"/>
    </location>
</feature>
<comment type="similarity">
    <text evidence="1 10">Belongs to the MPI phosphatase family.</text>
</comment>
<dbReference type="VEuPathDB" id="FungiDB:SJAG_04332"/>
<keyword evidence="7 10" id="KW-0131">Cell cycle</keyword>
<dbReference type="FunFam" id="3.40.250.10:FF:000021">
    <property type="entry name" value="M-phase inducer phosphatase cdc-25.2"/>
    <property type="match status" value="1"/>
</dbReference>
<dbReference type="GO" id="GO:0010971">
    <property type="term" value="P:positive regulation of G2/M transition of mitotic cell cycle"/>
    <property type="evidence" value="ECO:0000318"/>
    <property type="project" value="GO_Central"/>
</dbReference>
<evidence type="ECO:0000256" key="9">
    <source>
        <dbReference type="ARBA" id="ARBA00067190"/>
    </source>
</evidence>
<dbReference type="Gene3D" id="3.40.250.10">
    <property type="entry name" value="Rhodanese-like domain"/>
    <property type="match status" value="1"/>
</dbReference>
<dbReference type="HOGENOM" id="CLU_017900_0_0_1"/>
<evidence type="ECO:0000256" key="8">
    <source>
        <dbReference type="ARBA" id="ARBA00051722"/>
    </source>
</evidence>
<evidence type="ECO:0000313" key="14">
    <source>
        <dbReference type="JaponicusDB" id="SJAG_04332"/>
    </source>
</evidence>
<evidence type="ECO:0000313" key="13">
    <source>
        <dbReference type="EMBL" id="EEB09152.1"/>
    </source>
</evidence>
<dbReference type="EC" id="3.1.3.48" evidence="2 10"/>
<dbReference type="JaponicusDB" id="SJAG_04332">
    <property type="gene designation" value="cdc25"/>
</dbReference>
<feature type="compositionally biased region" description="Polar residues" evidence="11">
    <location>
        <begin position="1"/>
        <end position="19"/>
    </location>
</feature>
<dbReference type="EMBL" id="KE651167">
    <property type="protein sequence ID" value="EEB09152.1"/>
    <property type="molecule type" value="Genomic_DNA"/>
</dbReference>
<dbReference type="RefSeq" id="XP_002175445.1">
    <property type="nucleotide sequence ID" value="XM_002175409.2"/>
</dbReference>
<dbReference type="AlphaFoldDB" id="B6K6J8"/>
<dbReference type="STRING" id="402676.B6K6J8"/>
<evidence type="ECO:0000256" key="1">
    <source>
        <dbReference type="ARBA" id="ARBA00011065"/>
    </source>
</evidence>
<dbReference type="InterPro" id="IPR036873">
    <property type="entry name" value="Rhodanese-like_dom_sf"/>
</dbReference>
<dbReference type="Proteomes" id="UP000001744">
    <property type="component" value="Unassembled WGS sequence"/>
</dbReference>
<dbReference type="InterPro" id="IPR001763">
    <property type="entry name" value="Rhodanese-like_dom"/>
</dbReference>
<evidence type="ECO:0000256" key="7">
    <source>
        <dbReference type="ARBA" id="ARBA00023306"/>
    </source>
</evidence>
<dbReference type="GO" id="GO:0072435">
    <property type="term" value="P:response to mitotic G2 DNA damage checkpoint signaling"/>
    <property type="evidence" value="ECO:0007669"/>
    <property type="project" value="EnsemblFungi"/>
</dbReference>
<reference evidence="13 15" key="1">
    <citation type="journal article" date="2011" name="Science">
        <title>Comparative functional genomics of the fission yeasts.</title>
        <authorList>
            <person name="Rhind N."/>
            <person name="Chen Z."/>
            <person name="Yassour M."/>
            <person name="Thompson D.A."/>
            <person name="Haas B.J."/>
            <person name="Habib N."/>
            <person name="Wapinski I."/>
            <person name="Roy S."/>
            <person name="Lin M.F."/>
            <person name="Heiman D.I."/>
            <person name="Young S.K."/>
            <person name="Furuya K."/>
            <person name="Guo Y."/>
            <person name="Pidoux A."/>
            <person name="Chen H.M."/>
            <person name="Robbertse B."/>
            <person name="Goldberg J.M."/>
            <person name="Aoki K."/>
            <person name="Bayne E.H."/>
            <person name="Berlin A.M."/>
            <person name="Desjardins C.A."/>
            <person name="Dobbs E."/>
            <person name="Dukaj L."/>
            <person name="Fan L."/>
            <person name="FitzGerald M.G."/>
            <person name="French C."/>
            <person name="Gujja S."/>
            <person name="Hansen K."/>
            <person name="Keifenheim D."/>
            <person name="Levin J.Z."/>
            <person name="Mosher R.A."/>
            <person name="Mueller C.A."/>
            <person name="Pfiffner J."/>
            <person name="Priest M."/>
            <person name="Russ C."/>
            <person name="Smialowska A."/>
            <person name="Swoboda P."/>
            <person name="Sykes S.M."/>
            <person name="Vaughn M."/>
            <person name="Vengrova S."/>
            <person name="Yoder R."/>
            <person name="Zeng Q."/>
            <person name="Allshire R."/>
            <person name="Baulcombe D."/>
            <person name="Birren B.W."/>
            <person name="Brown W."/>
            <person name="Ekwall K."/>
            <person name="Kellis M."/>
            <person name="Leatherwood J."/>
            <person name="Levin H."/>
            <person name="Margalit H."/>
            <person name="Martienssen R."/>
            <person name="Nieduszynski C.A."/>
            <person name="Spatafora J.W."/>
            <person name="Friedman N."/>
            <person name="Dalgaard J.Z."/>
            <person name="Baumann P."/>
            <person name="Niki H."/>
            <person name="Regev A."/>
            <person name="Nusbaum C."/>
        </authorList>
    </citation>
    <scope>NUCLEOTIDE SEQUENCE [LARGE SCALE GENOMIC DNA]</scope>
    <source>
        <strain evidence="15">yFS275 / FY16936</strain>
    </source>
</reference>
<dbReference type="GO" id="GO:0031573">
    <property type="term" value="P:mitotic intra-S DNA damage checkpoint signaling"/>
    <property type="evidence" value="ECO:0007669"/>
    <property type="project" value="EnsemblFungi"/>
</dbReference>
<dbReference type="SMART" id="SM00450">
    <property type="entry name" value="RHOD"/>
    <property type="match status" value="1"/>
</dbReference>
<comment type="catalytic activity">
    <reaction evidence="8 10">
        <text>O-phospho-L-tyrosyl-[protein] + H2O = L-tyrosyl-[protein] + phosphate</text>
        <dbReference type="Rhea" id="RHEA:10684"/>
        <dbReference type="Rhea" id="RHEA-COMP:10136"/>
        <dbReference type="Rhea" id="RHEA-COMP:20101"/>
        <dbReference type="ChEBI" id="CHEBI:15377"/>
        <dbReference type="ChEBI" id="CHEBI:43474"/>
        <dbReference type="ChEBI" id="CHEBI:46858"/>
        <dbReference type="ChEBI" id="CHEBI:61978"/>
        <dbReference type="EC" id="3.1.3.48"/>
    </reaction>
</comment>
<evidence type="ECO:0000256" key="3">
    <source>
        <dbReference type="ARBA" id="ARBA00022618"/>
    </source>
</evidence>
<dbReference type="GO" id="GO:0005634">
    <property type="term" value="C:nucleus"/>
    <property type="evidence" value="ECO:0000318"/>
    <property type="project" value="GO_Central"/>
</dbReference>
<evidence type="ECO:0000256" key="5">
    <source>
        <dbReference type="ARBA" id="ARBA00022801"/>
    </source>
</evidence>
<dbReference type="SUPFAM" id="SSF52821">
    <property type="entry name" value="Rhodanese/Cell cycle control phosphatase"/>
    <property type="match status" value="1"/>
</dbReference>
<gene>
    <name evidence="14" type="primary">cdc25</name>
    <name evidence="13" type="ORF">SJAG_04332</name>
</gene>
<evidence type="ECO:0000256" key="10">
    <source>
        <dbReference type="RuleBase" id="RU368028"/>
    </source>
</evidence>
<dbReference type="PROSITE" id="PS50206">
    <property type="entry name" value="RHODANESE_3"/>
    <property type="match status" value="1"/>
</dbReference>